<evidence type="ECO:0000256" key="2">
    <source>
        <dbReference type="ARBA" id="ARBA00006474"/>
    </source>
</evidence>
<evidence type="ECO:0000256" key="9">
    <source>
        <dbReference type="ARBA" id="ARBA00022989"/>
    </source>
</evidence>
<keyword evidence="4" id="KW-0132">Cell division</keyword>
<comment type="subunit">
    <text evidence="13">Homohexamer. Forms a ring that surrounds DNA.</text>
</comment>
<evidence type="ECO:0000259" key="15">
    <source>
        <dbReference type="PROSITE" id="PS50901"/>
    </source>
</evidence>
<keyword evidence="8" id="KW-0067">ATP-binding</keyword>
<dbReference type="SUPFAM" id="SSF52540">
    <property type="entry name" value="P-loop containing nucleoside triphosphate hydrolases"/>
    <property type="match status" value="1"/>
</dbReference>
<dbReference type="AlphaFoldDB" id="A0A3B1CW10"/>
<feature type="transmembrane region" description="Helical" evidence="14">
    <location>
        <begin position="61"/>
        <end position="81"/>
    </location>
</feature>
<evidence type="ECO:0000256" key="6">
    <source>
        <dbReference type="ARBA" id="ARBA00022741"/>
    </source>
</evidence>
<dbReference type="Gene3D" id="3.40.50.300">
    <property type="entry name" value="P-loop containing nucleotide triphosphate hydrolases"/>
    <property type="match status" value="1"/>
</dbReference>
<dbReference type="SMART" id="SM00843">
    <property type="entry name" value="Ftsk_gamma"/>
    <property type="match status" value="1"/>
</dbReference>
<gene>
    <name evidence="16" type="ORF">MNBD_NITROSPIRAE03-584</name>
</gene>
<sequence length="683" mass="75811">MAEGIRRIKEEVAGVVVTLFSVYITLSLYSYSKWDPSFLTHSRGPARNYGGVIGSYISDTLLSLLGYVSYLFPFFLIFYGIKRLLGKEKRKELLLGLPLFIISIPVLLSLISRTFGLNNVLYGGLCGEEASVILRMFLSLPGAYIFTLSVFFSSIIIMSPVSTSDVLRKVFENKKEDIPEPVRKIKVVEEPAQPMIKEMIKQGRVKEQKSGQLPDMIPRKAGAYVIPPLQLLSTYETTAKPGKEELFERAHLLEEKLSDFKITGKITRVHPGPVVTMYEFEPSAGIKISKIVSLSDDLGRALGGLSIRIAPIPGKTPLGIEVPNKQMGIVPLKEIIGSGNFLKSQSRLTIALGKDIYGRPIVADLARMPHLLVAGTTGSGKSVSINSMIMSILFKSTPEEVKMLMIDPKLLELSTYDGIPHLVTPVVTNPKEATLALKKMVLEMERRYRLIAEQGARNLDNFNRQVPEEDRLPYIIVIIDELADLMFTASKEVEDSIVRLAQMARASGIHLILATQRPSVDVITGIIKANFPTRIAFQVTTRVDSRTILDAQGAEQLIGKGDMLFMATGARLTRLHGAYVTEDEVRSVTSFIKAQAEPDFSMFDAIQLEVAERTEEEAAEGDELYQQVIDHAETMGEVSISSIQRRFKIGYNRAARIMELLEEEGFVGPPRGAGKPRDFIRRG</sequence>
<evidence type="ECO:0000313" key="16">
    <source>
        <dbReference type="EMBL" id="VAX28158.1"/>
    </source>
</evidence>
<evidence type="ECO:0000256" key="10">
    <source>
        <dbReference type="ARBA" id="ARBA00023125"/>
    </source>
</evidence>
<keyword evidence="3" id="KW-1003">Cell membrane</keyword>
<keyword evidence="11 14" id="KW-0472">Membrane</keyword>
<evidence type="ECO:0000256" key="7">
    <source>
        <dbReference type="ARBA" id="ARBA00022829"/>
    </source>
</evidence>
<keyword evidence="5 14" id="KW-0812">Transmembrane</keyword>
<dbReference type="InterPro" id="IPR036390">
    <property type="entry name" value="WH_DNA-bd_sf"/>
</dbReference>
<dbReference type="Pfam" id="PF17854">
    <property type="entry name" value="FtsK_alpha"/>
    <property type="match status" value="1"/>
</dbReference>
<feature type="domain" description="FtsK" evidence="15">
    <location>
        <begin position="358"/>
        <end position="546"/>
    </location>
</feature>
<reference evidence="16" key="1">
    <citation type="submission" date="2018-06" db="EMBL/GenBank/DDBJ databases">
        <authorList>
            <person name="Zhirakovskaya E."/>
        </authorList>
    </citation>
    <scope>NUCLEOTIDE SEQUENCE</scope>
</reference>
<dbReference type="GO" id="GO:0005524">
    <property type="term" value="F:ATP binding"/>
    <property type="evidence" value="ECO:0007669"/>
    <property type="project" value="UniProtKB-KW"/>
</dbReference>
<dbReference type="InterPro" id="IPR003593">
    <property type="entry name" value="AAA+_ATPase"/>
</dbReference>
<dbReference type="SUPFAM" id="SSF46785">
    <property type="entry name" value="Winged helix' DNA-binding domain"/>
    <property type="match status" value="1"/>
</dbReference>
<feature type="transmembrane region" description="Helical" evidence="14">
    <location>
        <begin position="93"/>
        <end position="112"/>
    </location>
</feature>
<keyword evidence="12" id="KW-0131">Cell cycle</keyword>
<evidence type="ECO:0000256" key="8">
    <source>
        <dbReference type="ARBA" id="ARBA00022840"/>
    </source>
</evidence>
<dbReference type="Pfam" id="PF09397">
    <property type="entry name" value="FtsK_gamma"/>
    <property type="match status" value="1"/>
</dbReference>
<organism evidence="16">
    <name type="scientific">hydrothermal vent metagenome</name>
    <dbReference type="NCBI Taxonomy" id="652676"/>
    <lineage>
        <taxon>unclassified sequences</taxon>
        <taxon>metagenomes</taxon>
        <taxon>ecological metagenomes</taxon>
    </lineage>
</organism>
<dbReference type="InterPro" id="IPR025199">
    <property type="entry name" value="FtsK_4TM"/>
</dbReference>
<evidence type="ECO:0000256" key="14">
    <source>
        <dbReference type="SAM" id="Phobius"/>
    </source>
</evidence>
<evidence type="ECO:0000256" key="3">
    <source>
        <dbReference type="ARBA" id="ARBA00022475"/>
    </source>
</evidence>
<dbReference type="Gene3D" id="3.30.980.40">
    <property type="match status" value="1"/>
</dbReference>
<accession>A0A3B1CW10</accession>
<name>A0A3B1CW10_9ZZZZ</name>
<dbReference type="SMART" id="SM00382">
    <property type="entry name" value="AAA"/>
    <property type="match status" value="1"/>
</dbReference>
<dbReference type="GO" id="GO:0005886">
    <property type="term" value="C:plasma membrane"/>
    <property type="evidence" value="ECO:0007669"/>
    <property type="project" value="UniProtKB-SubCell"/>
</dbReference>
<keyword evidence="6" id="KW-0547">Nucleotide-binding</keyword>
<evidence type="ECO:0000256" key="13">
    <source>
        <dbReference type="ARBA" id="ARBA00025923"/>
    </source>
</evidence>
<dbReference type="Pfam" id="PF01580">
    <property type="entry name" value="FtsK_SpoIIIE"/>
    <property type="match status" value="1"/>
</dbReference>
<dbReference type="InterPro" id="IPR002543">
    <property type="entry name" value="FtsK_dom"/>
</dbReference>
<evidence type="ECO:0000256" key="12">
    <source>
        <dbReference type="ARBA" id="ARBA00023306"/>
    </source>
</evidence>
<dbReference type="GO" id="GO:0007059">
    <property type="term" value="P:chromosome segregation"/>
    <property type="evidence" value="ECO:0007669"/>
    <property type="project" value="UniProtKB-KW"/>
</dbReference>
<comment type="similarity">
    <text evidence="2">Belongs to the FtsK/SpoIIIE/SftA family.</text>
</comment>
<dbReference type="InterPro" id="IPR018541">
    <property type="entry name" value="Ftsk_gamma"/>
</dbReference>
<dbReference type="InterPro" id="IPR027417">
    <property type="entry name" value="P-loop_NTPase"/>
</dbReference>
<evidence type="ECO:0000256" key="5">
    <source>
        <dbReference type="ARBA" id="ARBA00022692"/>
    </source>
</evidence>
<keyword evidence="9 14" id="KW-1133">Transmembrane helix</keyword>
<dbReference type="PROSITE" id="PS50901">
    <property type="entry name" value="FTSK"/>
    <property type="match status" value="1"/>
</dbReference>
<dbReference type="InterPro" id="IPR036388">
    <property type="entry name" value="WH-like_DNA-bd_sf"/>
</dbReference>
<dbReference type="Pfam" id="PF13491">
    <property type="entry name" value="FtsK_4TM"/>
    <property type="match status" value="1"/>
</dbReference>
<proteinExistence type="inferred from homology"/>
<keyword evidence="7" id="KW-0159">Chromosome partition</keyword>
<dbReference type="GO" id="GO:0003677">
    <property type="term" value="F:DNA binding"/>
    <property type="evidence" value="ECO:0007669"/>
    <property type="project" value="UniProtKB-KW"/>
</dbReference>
<evidence type="ECO:0000256" key="4">
    <source>
        <dbReference type="ARBA" id="ARBA00022618"/>
    </source>
</evidence>
<keyword evidence="10" id="KW-0238">DNA-binding</keyword>
<dbReference type="InterPro" id="IPR050206">
    <property type="entry name" value="FtsK/SpoIIIE/SftA"/>
</dbReference>
<dbReference type="InterPro" id="IPR041027">
    <property type="entry name" value="FtsK_alpha"/>
</dbReference>
<dbReference type="PANTHER" id="PTHR22683:SF41">
    <property type="entry name" value="DNA TRANSLOCASE FTSK"/>
    <property type="match status" value="1"/>
</dbReference>
<protein>
    <submittedName>
        <fullName evidence="16">DNA translocase FtsK</fullName>
    </submittedName>
</protein>
<feature type="transmembrane region" description="Helical" evidence="14">
    <location>
        <begin position="12"/>
        <end position="31"/>
    </location>
</feature>
<comment type="subcellular location">
    <subcellularLocation>
        <location evidence="1">Cell membrane</location>
        <topology evidence="1">Multi-pass membrane protein</topology>
    </subcellularLocation>
</comment>
<dbReference type="GO" id="GO:0051301">
    <property type="term" value="P:cell division"/>
    <property type="evidence" value="ECO:0007669"/>
    <property type="project" value="UniProtKB-KW"/>
</dbReference>
<dbReference type="Gene3D" id="1.10.10.10">
    <property type="entry name" value="Winged helix-like DNA-binding domain superfamily/Winged helix DNA-binding domain"/>
    <property type="match status" value="1"/>
</dbReference>
<dbReference type="EMBL" id="UOGI01000018">
    <property type="protein sequence ID" value="VAX28158.1"/>
    <property type="molecule type" value="Genomic_DNA"/>
</dbReference>
<dbReference type="PANTHER" id="PTHR22683">
    <property type="entry name" value="SPORULATION PROTEIN RELATED"/>
    <property type="match status" value="1"/>
</dbReference>
<evidence type="ECO:0000256" key="11">
    <source>
        <dbReference type="ARBA" id="ARBA00023136"/>
    </source>
</evidence>
<evidence type="ECO:0000256" key="1">
    <source>
        <dbReference type="ARBA" id="ARBA00004651"/>
    </source>
</evidence>
<dbReference type="CDD" id="cd01127">
    <property type="entry name" value="TrwB_TraG_TraD_VirD4"/>
    <property type="match status" value="1"/>
</dbReference>